<organism evidence="1 2">
    <name type="scientific">Mucilaginibacter limnophilus</name>
    <dbReference type="NCBI Taxonomy" id="1932778"/>
    <lineage>
        <taxon>Bacteria</taxon>
        <taxon>Pseudomonadati</taxon>
        <taxon>Bacteroidota</taxon>
        <taxon>Sphingobacteriia</taxon>
        <taxon>Sphingobacteriales</taxon>
        <taxon>Sphingobacteriaceae</taxon>
        <taxon>Mucilaginibacter</taxon>
    </lineage>
</organism>
<dbReference type="AlphaFoldDB" id="A0A3S2WXA7"/>
<name>A0A3S2WXA7_9SPHI</name>
<evidence type="ECO:0008006" key="3">
    <source>
        <dbReference type="Google" id="ProtNLM"/>
    </source>
</evidence>
<protein>
    <recommendedName>
        <fullName evidence="3">Type II toxin-antitoxin system RelE/ParE family toxin</fullName>
    </recommendedName>
</protein>
<dbReference type="RefSeq" id="WP_127706155.1">
    <property type="nucleotide sequence ID" value="NZ_SACK01000006.1"/>
</dbReference>
<reference evidence="1 2" key="1">
    <citation type="submission" date="2019-01" db="EMBL/GenBank/DDBJ databases">
        <authorList>
            <person name="Chen W.-M."/>
        </authorList>
    </citation>
    <scope>NUCLEOTIDE SEQUENCE [LARGE SCALE GENOMIC DNA]</scope>
    <source>
        <strain evidence="1 2">YBJ-36</strain>
    </source>
</reference>
<keyword evidence="2" id="KW-1185">Reference proteome</keyword>
<dbReference type="EMBL" id="SACK01000006">
    <property type="protein sequence ID" value="RVU00166.1"/>
    <property type="molecule type" value="Genomic_DNA"/>
</dbReference>
<dbReference type="OrthoDB" id="799443at2"/>
<sequence length="94" mass="10631">MRVIIADHALAVIDLAAAFVESQNTPGSGNRYALRFKKAIKDLAIRDVQYPICNHPHFAKLQYSCSHFNSWVIAFRIENDKLIVHEIVLASLLI</sequence>
<evidence type="ECO:0000313" key="2">
    <source>
        <dbReference type="Proteomes" id="UP000282759"/>
    </source>
</evidence>
<evidence type="ECO:0000313" key="1">
    <source>
        <dbReference type="EMBL" id="RVU00166.1"/>
    </source>
</evidence>
<comment type="caution">
    <text evidence="1">The sequence shown here is derived from an EMBL/GenBank/DDBJ whole genome shotgun (WGS) entry which is preliminary data.</text>
</comment>
<gene>
    <name evidence="1" type="ORF">EOD41_14495</name>
</gene>
<accession>A0A3S2WXA7</accession>
<proteinExistence type="predicted"/>
<dbReference type="Proteomes" id="UP000282759">
    <property type="component" value="Unassembled WGS sequence"/>
</dbReference>